<dbReference type="GO" id="GO:0000166">
    <property type="term" value="F:nucleotide binding"/>
    <property type="evidence" value="ECO:0007669"/>
    <property type="project" value="InterPro"/>
</dbReference>
<feature type="domain" description="RNA polymerase Rpb4/RPC9 core" evidence="8">
    <location>
        <begin position="1"/>
        <end position="135"/>
    </location>
</feature>
<dbReference type="GO" id="GO:0006384">
    <property type="term" value="P:transcription initiation at RNA polymerase III promoter"/>
    <property type="evidence" value="ECO:0007669"/>
    <property type="project" value="InterPro"/>
</dbReference>
<evidence type="ECO:0000256" key="5">
    <source>
        <dbReference type="ARBA" id="ARBA00023163"/>
    </source>
</evidence>
<reference evidence="9" key="1">
    <citation type="submission" date="2023-06" db="EMBL/GenBank/DDBJ databases">
        <title>Genome-scale phylogeny and comparative genomics of the fungal order Sordariales.</title>
        <authorList>
            <consortium name="Lawrence Berkeley National Laboratory"/>
            <person name="Hensen N."/>
            <person name="Bonometti L."/>
            <person name="Westerberg I."/>
            <person name="Brannstrom I.O."/>
            <person name="Guillou S."/>
            <person name="Cros-Aarteil S."/>
            <person name="Calhoun S."/>
            <person name="Haridas S."/>
            <person name="Kuo A."/>
            <person name="Mondo S."/>
            <person name="Pangilinan J."/>
            <person name="Riley R."/>
            <person name="Labutti K."/>
            <person name="Andreopoulos B."/>
            <person name="Lipzen A."/>
            <person name="Chen C."/>
            <person name="Yanf M."/>
            <person name="Daum C."/>
            <person name="Ng V."/>
            <person name="Clum A."/>
            <person name="Steindorff A."/>
            <person name="Ohm R."/>
            <person name="Martin F."/>
            <person name="Silar P."/>
            <person name="Natvig D."/>
            <person name="Lalanne C."/>
            <person name="Gautier V."/>
            <person name="Ament-Velasquez S.L."/>
            <person name="Kruys A."/>
            <person name="Hutchinson M.I."/>
            <person name="Powell A.J."/>
            <person name="Barry K."/>
            <person name="Miller A.N."/>
            <person name="Grigoriev I.V."/>
            <person name="Debuchy R."/>
            <person name="Gladieux P."/>
            <person name="Thoren M.H."/>
            <person name="Johannesson H."/>
        </authorList>
    </citation>
    <scope>NUCLEOTIDE SEQUENCE</scope>
    <source>
        <strain evidence="9">PSN4</strain>
    </source>
</reference>
<protein>
    <recommendedName>
        <fullName evidence="3">DNA-directed RNA polymerase III subunit RPC9</fullName>
    </recommendedName>
</protein>
<dbReference type="InterPro" id="IPR038324">
    <property type="entry name" value="Rpb4/RPC9_sf"/>
</dbReference>
<dbReference type="PANTHER" id="PTHR15561">
    <property type="entry name" value="CALCITONIN GENE-RELATED PEPTIDE-RECEPTOR COMPONENT PROTEIN"/>
    <property type="match status" value="1"/>
</dbReference>
<dbReference type="InterPro" id="IPR005574">
    <property type="entry name" value="Rpb4/RPC9"/>
</dbReference>
<accession>A0AAJ0FFH3</accession>
<dbReference type="InterPro" id="IPR006590">
    <property type="entry name" value="RNA_pol_Rpb4/RPC9_core"/>
</dbReference>
<dbReference type="SMART" id="SM00657">
    <property type="entry name" value="RPOL4c"/>
    <property type="match status" value="1"/>
</dbReference>
<dbReference type="Gene3D" id="1.20.1250.40">
    <property type="match status" value="1"/>
</dbReference>
<comment type="similarity">
    <text evidence="2">Belongs to the eukaryotic RPC9 RNA polymerase subunit family.</text>
</comment>
<name>A0AAJ0FFH3_9PEZI</name>
<proteinExistence type="inferred from homology"/>
<keyword evidence="10" id="KW-1185">Reference proteome</keyword>
<evidence type="ECO:0000256" key="3">
    <source>
        <dbReference type="ARBA" id="ARBA00016672"/>
    </source>
</evidence>
<comment type="caution">
    <text evidence="9">The sequence shown here is derived from an EMBL/GenBank/DDBJ whole genome shotgun (WGS) entry which is preliminary data.</text>
</comment>
<dbReference type="PANTHER" id="PTHR15561:SF0">
    <property type="entry name" value="DNA-DIRECTED RNA POLYMERASE III SUBUNIT RPC9"/>
    <property type="match status" value="1"/>
</dbReference>
<evidence type="ECO:0000256" key="2">
    <source>
        <dbReference type="ARBA" id="ARBA00006898"/>
    </source>
</evidence>
<evidence type="ECO:0000259" key="8">
    <source>
        <dbReference type="SMART" id="SM00657"/>
    </source>
</evidence>
<evidence type="ECO:0000256" key="6">
    <source>
        <dbReference type="ARBA" id="ARBA00023242"/>
    </source>
</evidence>
<keyword evidence="4" id="KW-0240">DNA-directed RNA polymerase</keyword>
<dbReference type="InterPro" id="IPR010997">
    <property type="entry name" value="HRDC-like_sf"/>
</dbReference>
<dbReference type="Proteomes" id="UP001239445">
    <property type="component" value="Unassembled WGS sequence"/>
</dbReference>
<dbReference type="InterPro" id="IPR038846">
    <property type="entry name" value="RPC9"/>
</dbReference>
<keyword evidence="6" id="KW-0539">Nucleus</keyword>
<keyword evidence="5" id="KW-0804">Transcription</keyword>
<gene>
    <name evidence="9" type="ORF">QBC47DRAFT_27613</name>
</gene>
<evidence type="ECO:0000256" key="7">
    <source>
        <dbReference type="SAM" id="MobiDB-lite"/>
    </source>
</evidence>
<dbReference type="SUPFAM" id="SSF47819">
    <property type="entry name" value="HRDC-like"/>
    <property type="match status" value="1"/>
</dbReference>
<evidence type="ECO:0000313" key="9">
    <source>
        <dbReference type="EMBL" id="KAK1761383.1"/>
    </source>
</evidence>
<feature type="region of interest" description="Disordered" evidence="7">
    <location>
        <begin position="133"/>
        <end position="156"/>
    </location>
</feature>
<dbReference type="EMBL" id="MU839827">
    <property type="protein sequence ID" value="KAK1761383.1"/>
    <property type="molecule type" value="Genomic_DNA"/>
</dbReference>
<evidence type="ECO:0000256" key="1">
    <source>
        <dbReference type="ARBA" id="ARBA00004123"/>
    </source>
</evidence>
<evidence type="ECO:0000256" key="4">
    <source>
        <dbReference type="ARBA" id="ARBA00022478"/>
    </source>
</evidence>
<organism evidence="9 10">
    <name type="scientific">Echria macrotheca</name>
    <dbReference type="NCBI Taxonomy" id="438768"/>
    <lineage>
        <taxon>Eukaryota</taxon>
        <taxon>Fungi</taxon>
        <taxon>Dikarya</taxon>
        <taxon>Ascomycota</taxon>
        <taxon>Pezizomycotina</taxon>
        <taxon>Sordariomycetes</taxon>
        <taxon>Sordariomycetidae</taxon>
        <taxon>Sordariales</taxon>
        <taxon>Schizotheciaceae</taxon>
        <taxon>Echria</taxon>
    </lineage>
</organism>
<sequence length="156" mass="17416">MKVLEAQTALLSNYEVYQHIVDTYKTDNAKKRRIPGNLAMMVTEVLGYLRTAPSPLAKQDETGAYSPEALPRLIERLSEENFGSELTKAELLMIFNLRPSNNAVLSTTIEDMIERFTEEEQARLVEVFTEVLGSNPPDPVEAAEDESAIPSIENGQ</sequence>
<evidence type="ECO:0000313" key="10">
    <source>
        <dbReference type="Proteomes" id="UP001239445"/>
    </source>
</evidence>
<dbReference type="AlphaFoldDB" id="A0AAJ0FFH3"/>
<dbReference type="Pfam" id="PF03874">
    <property type="entry name" value="RNA_pol_Rpb4"/>
    <property type="match status" value="1"/>
</dbReference>
<comment type="subcellular location">
    <subcellularLocation>
        <location evidence="1">Nucleus</location>
    </subcellularLocation>
</comment>
<dbReference type="GO" id="GO:0005666">
    <property type="term" value="C:RNA polymerase III complex"/>
    <property type="evidence" value="ECO:0007669"/>
    <property type="project" value="InterPro"/>
</dbReference>